<dbReference type="Proteomes" id="UP000606499">
    <property type="component" value="Unassembled WGS sequence"/>
</dbReference>
<dbReference type="InterPro" id="IPR003526">
    <property type="entry name" value="MECDP_synthase"/>
</dbReference>
<comment type="caution">
    <text evidence="11">The sequence shown here is derived from an EMBL/GenBank/DDBJ whole genome shotgun (WGS) entry which is preliminary data.</text>
</comment>
<comment type="cofactor">
    <cofactor evidence="8">
        <name>a divalent metal cation</name>
        <dbReference type="ChEBI" id="CHEBI:60240"/>
    </cofactor>
    <text evidence="8">Binds 1 divalent metal cation per subunit.</text>
</comment>
<evidence type="ECO:0000259" key="10">
    <source>
        <dbReference type="Pfam" id="PF02542"/>
    </source>
</evidence>
<dbReference type="RefSeq" id="WP_054326407.1">
    <property type="nucleotide sequence ID" value="NZ_JACOPL010000006.1"/>
</dbReference>
<dbReference type="EMBL" id="JACOPL010000006">
    <property type="protein sequence ID" value="MBC5725353.1"/>
    <property type="molecule type" value="Genomic_DNA"/>
</dbReference>
<proteinExistence type="inferred from homology"/>
<keyword evidence="6 8" id="KW-0414">Isoprene biosynthesis</keyword>
<evidence type="ECO:0000256" key="9">
    <source>
        <dbReference type="RuleBase" id="RU004395"/>
    </source>
</evidence>
<evidence type="ECO:0000256" key="8">
    <source>
        <dbReference type="HAMAP-Rule" id="MF_00107"/>
    </source>
</evidence>
<dbReference type="InterPro" id="IPR020555">
    <property type="entry name" value="MECDP_synthase_CS"/>
</dbReference>
<evidence type="ECO:0000256" key="7">
    <source>
        <dbReference type="ARBA" id="ARBA00023239"/>
    </source>
</evidence>
<evidence type="ECO:0000256" key="5">
    <source>
        <dbReference type="ARBA" id="ARBA00022723"/>
    </source>
</evidence>
<dbReference type="GO" id="GO:0008685">
    <property type="term" value="F:2-C-methyl-D-erythritol 2,4-cyclodiphosphate synthase activity"/>
    <property type="evidence" value="ECO:0007669"/>
    <property type="project" value="UniProtKB-UniRule"/>
</dbReference>
<evidence type="ECO:0000313" key="11">
    <source>
        <dbReference type="EMBL" id="MBC5725353.1"/>
    </source>
</evidence>
<protein>
    <recommendedName>
        <fullName evidence="4 8">2-C-methyl-D-erythritol 2,4-cyclodiphosphate synthase</fullName>
        <shortName evidence="8">MECDP-synthase</shortName>
        <shortName evidence="8">MECPP-synthase</shortName>
        <shortName evidence="8">MECPS</shortName>
        <ecNumber evidence="4 8">4.6.1.12</ecNumber>
    </recommendedName>
</protein>
<feature type="site" description="Transition state stabilizer" evidence="8">
    <location>
        <position position="34"/>
    </location>
</feature>
<evidence type="ECO:0000256" key="1">
    <source>
        <dbReference type="ARBA" id="ARBA00000200"/>
    </source>
</evidence>
<accession>A0A923RVW6</accession>
<dbReference type="GO" id="GO:0046872">
    <property type="term" value="F:metal ion binding"/>
    <property type="evidence" value="ECO:0007669"/>
    <property type="project" value="UniProtKB-KW"/>
</dbReference>
<dbReference type="CDD" id="cd00554">
    <property type="entry name" value="MECDP_synthase"/>
    <property type="match status" value="1"/>
</dbReference>
<feature type="binding site" evidence="8">
    <location>
        <begin position="34"/>
        <end position="35"/>
    </location>
    <ligand>
        <name>4-CDP-2-C-methyl-D-erythritol 2-phosphate</name>
        <dbReference type="ChEBI" id="CHEBI:57919"/>
    </ligand>
</feature>
<dbReference type="PANTHER" id="PTHR43181:SF1">
    <property type="entry name" value="2-C-METHYL-D-ERYTHRITOL 2,4-CYCLODIPHOSPHATE SYNTHASE, CHLOROPLASTIC"/>
    <property type="match status" value="1"/>
</dbReference>
<evidence type="ECO:0000256" key="4">
    <source>
        <dbReference type="ARBA" id="ARBA00012579"/>
    </source>
</evidence>
<reference evidence="11" key="1">
    <citation type="submission" date="2020-08" db="EMBL/GenBank/DDBJ databases">
        <title>Genome public.</title>
        <authorList>
            <person name="Liu C."/>
            <person name="Sun Q."/>
        </authorList>
    </citation>
    <scope>NUCLEOTIDE SEQUENCE</scope>
    <source>
        <strain evidence="11">NSJ-28</strain>
    </source>
</reference>
<dbReference type="InterPro" id="IPR036571">
    <property type="entry name" value="MECDP_synthase_sf"/>
</dbReference>
<feature type="binding site" evidence="8">
    <location>
        <position position="42"/>
    </location>
    <ligand>
        <name>a divalent metal cation</name>
        <dbReference type="ChEBI" id="CHEBI:60240"/>
    </ligand>
</feature>
<keyword evidence="7 8" id="KW-0456">Lyase</keyword>
<dbReference type="FunFam" id="3.30.1330.50:FF:000001">
    <property type="entry name" value="2-C-methyl-D-erythritol 2,4-cyclodiphosphate synthase"/>
    <property type="match status" value="1"/>
</dbReference>
<name>A0A923RVW6_9FIRM</name>
<dbReference type="GO" id="GO:0019288">
    <property type="term" value="P:isopentenyl diphosphate biosynthetic process, methylerythritol 4-phosphate pathway"/>
    <property type="evidence" value="ECO:0007669"/>
    <property type="project" value="UniProtKB-UniRule"/>
</dbReference>
<dbReference type="EC" id="4.6.1.12" evidence="4 8"/>
<dbReference type="PROSITE" id="PS01350">
    <property type="entry name" value="ISPF"/>
    <property type="match status" value="1"/>
</dbReference>
<comment type="pathway">
    <text evidence="2 8">Isoprenoid biosynthesis; isopentenyl diphosphate biosynthesis via DXP pathway; isopentenyl diphosphate from 1-deoxy-D-xylulose 5-phosphate: step 4/6.</text>
</comment>
<evidence type="ECO:0000256" key="6">
    <source>
        <dbReference type="ARBA" id="ARBA00023229"/>
    </source>
</evidence>
<feature type="binding site" evidence="8">
    <location>
        <begin position="56"/>
        <end position="58"/>
    </location>
    <ligand>
        <name>4-CDP-2-C-methyl-D-erythritol 2-phosphate</name>
        <dbReference type="ChEBI" id="CHEBI:57919"/>
    </ligand>
</feature>
<evidence type="ECO:0000256" key="3">
    <source>
        <dbReference type="ARBA" id="ARBA00008480"/>
    </source>
</evidence>
<feature type="domain" description="2-C-methyl-D-erythritol 2,4-cyclodiphosphate synthase" evidence="10">
    <location>
        <begin position="1"/>
        <end position="154"/>
    </location>
</feature>
<keyword evidence="5 8" id="KW-0479">Metal-binding</keyword>
<dbReference type="NCBIfam" id="TIGR00151">
    <property type="entry name" value="ispF"/>
    <property type="match status" value="1"/>
</dbReference>
<dbReference type="HAMAP" id="MF_00107">
    <property type="entry name" value="IspF"/>
    <property type="match status" value="1"/>
</dbReference>
<comment type="function">
    <text evidence="8">Involved in the biosynthesis of isopentenyl diphosphate (IPP) and dimethylallyl diphosphate (DMAPP), two major building blocks of isoprenoid compounds. Catalyzes the conversion of 4-diphosphocytidyl-2-C-methyl-D-erythritol 2-phosphate (CDP-ME2P) to 2-C-methyl-D-erythritol 2,4-cyclodiphosphate (ME-CPP) with a corresponding release of cytidine 5-monophosphate (CMP).</text>
</comment>
<dbReference type="AlphaFoldDB" id="A0A923RVW6"/>
<evidence type="ECO:0000313" key="12">
    <source>
        <dbReference type="Proteomes" id="UP000606499"/>
    </source>
</evidence>
<feature type="binding site" evidence="8">
    <location>
        <position position="139"/>
    </location>
    <ligand>
        <name>4-CDP-2-C-methyl-D-erythritol 2-phosphate</name>
        <dbReference type="ChEBI" id="CHEBI:57919"/>
    </ligand>
</feature>
<comment type="subunit">
    <text evidence="8">Homotrimer.</text>
</comment>
<comment type="catalytic activity">
    <reaction evidence="1 8 9">
        <text>4-CDP-2-C-methyl-D-erythritol 2-phosphate = 2-C-methyl-D-erythritol 2,4-cyclic diphosphate + CMP</text>
        <dbReference type="Rhea" id="RHEA:23864"/>
        <dbReference type="ChEBI" id="CHEBI:57919"/>
        <dbReference type="ChEBI" id="CHEBI:58483"/>
        <dbReference type="ChEBI" id="CHEBI:60377"/>
        <dbReference type="EC" id="4.6.1.12"/>
    </reaction>
</comment>
<feature type="binding site" evidence="8">
    <location>
        <position position="8"/>
    </location>
    <ligand>
        <name>a divalent metal cation</name>
        <dbReference type="ChEBI" id="CHEBI:60240"/>
    </ligand>
</feature>
<dbReference type="SUPFAM" id="SSF69765">
    <property type="entry name" value="IpsF-like"/>
    <property type="match status" value="1"/>
</dbReference>
<feature type="binding site" evidence="8">
    <location>
        <position position="10"/>
    </location>
    <ligand>
        <name>a divalent metal cation</name>
        <dbReference type="ChEBI" id="CHEBI:60240"/>
    </ligand>
</feature>
<feature type="binding site" evidence="8">
    <location>
        <begin position="132"/>
        <end position="135"/>
    </location>
    <ligand>
        <name>4-CDP-2-C-methyl-D-erythritol 2-phosphate</name>
        <dbReference type="ChEBI" id="CHEBI:57919"/>
    </ligand>
</feature>
<gene>
    <name evidence="8" type="primary">ispF</name>
    <name evidence="11" type="ORF">H8S45_07760</name>
</gene>
<evidence type="ECO:0000256" key="2">
    <source>
        <dbReference type="ARBA" id="ARBA00004709"/>
    </source>
</evidence>
<dbReference type="PANTHER" id="PTHR43181">
    <property type="entry name" value="2-C-METHYL-D-ERYTHRITOL 2,4-CYCLODIPHOSPHATE SYNTHASE, CHLOROPLASTIC"/>
    <property type="match status" value="1"/>
</dbReference>
<sequence length="157" mass="16757">MRIGHGYDVHRLEQGRRCIIGGVDIPHRTGLAGHSDADVLTHAVMDALLGALALGDIGRHFPDTDPRYAGADSLALLRQVAALLRERGWQLGNLDATVLAQAPRLAPHIPQMRENLAAAIGCETDRISVKATTEEGLGFTGTEQGIAAHCVCLLEPE</sequence>
<feature type="binding site" evidence="8">
    <location>
        <begin position="8"/>
        <end position="10"/>
    </location>
    <ligand>
        <name>4-CDP-2-C-methyl-D-erythritol 2-phosphate</name>
        <dbReference type="ChEBI" id="CHEBI:57919"/>
    </ligand>
</feature>
<comment type="caution">
    <text evidence="8">Lacks conserved residue(s) required for the propagation of feature annotation.</text>
</comment>
<dbReference type="Pfam" id="PF02542">
    <property type="entry name" value="YgbB"/>
    <property type="match status" value="1"/>
</dbReference>
<dbReference type="Gene3D" id="3.30.1330.50">
    <property type="entry name" value="2-C-methyl-D-erythritol 2,4-cyclodiphosphate synthase"/>
    <property type="match status" value="1"/>
</dbReference>
<feature type="site" description="Transition state stabilizer" evidence="8">
    <location>
        <position position="133"/>
    </location>
</feature>
<dbReference type="GO" id="GO:0016114">
    <property type="term" value="P:terpenoid biosynthetic process"/>
    <property type="evidence" value="ECO:0007669"/>
    <property type="project" value="InterPro"/>
</dbReference>
<comment type="similarity">
    <text evidence="3 8 9">Belongs to the IspF family.</text>
</comment>
<organism evidence="11 12">
    <name type="scientific">Agathobaculum faecis</name>
    <dbReference type="NCBI Taxonomy" id="2763013"/>
    <lineage>
        <taxon>Bacteria</taxon>
        <taxon>Bacillati</taxon>
        <taxon>Bacillota</taxon>
        <taxon>Clostridia</taxon>
        <taxon>Eubacteriales</taxon>
        <taxon>Butyricicoccaceae</taxon>
        <taxon>Agathobaculum</taxon>
    </lineage>
</organism>
<keyword evidence="12" id="KW-1185">Reference proteome</keyword>
<feature type="binding site" evidence="8">
    <location>
        <begin position="61"/>
        <end position="65"/>
    </location>
    <ligand>
        <name>4-CDP-2-C-methyl-D-erythritol 2-phosphate</name>
        <dbReference type="ChEBI" id="CHEBI:57919"/>
    </ligand>
</feature>